<evidence type="ECO:0000313" key="2">
    <source>
        <dbReference type="Proteomes" id="UP001203852"/>
    </source>
</evidence>
<accession>A0AAN6DTF6</accession>
<comment type="caution">
    <text evidence="1">The sequence shown here is derived from an EMBL/GenBank/DDBJ whole genome shotgun (WGS) entry which is preliminary data.</text>
</comment>
<organism evidence="1 2">
    <name type="scientific">Exophiala viscosa</name>
    <dbReference type="NCBI Taxonomy" id="2486360"/>
    <lineage>
        <taxon>Eukaryota</taxon>
        <taxon>Fungi</taxon>
        <taxon>Dikarya</taxon>
        <taxon>Ascomycota</taxon>
        <taxon>Pezizomycotina</taxon>
        <taxon>Eurotiomycetes</taxon>
        <taxon>Chaetothyriomycetidae</taxon>
        <taxon>Chaetothyriales</taxon>
        <taxon>Herpotrichiellaceae</taxon>
        <taxon>Exophiala</taxon>
    </lineage>
</organism>
<dbReference type="InterPro" id="IPR029058">
    <property type="entry name" value="AB_hydrolase_fold"/>
</dbReference>
<reference evidence="1" key="1">
    <citation type="journal article" date="2022" name="bioRxiv">
        <title>Deciphering the potential niche of two novel black yeast fungi from a biological soil crust based on their genomes, phenotypes, and melanin regulation.</title>
        <authorList>
            <consortium name="DOE Joint Genome Institute"/>
            <person name="Carr E.C."/>
            <person name="Barton Q."/>
            <person name="Grambo S."/>
            <person name="Sullivan M."/>
            <person name="Renfro C.M."/>
            <person name="Kuo A."/>
            <person name="Pangilinan J."/>
            <person name="Lipzen A."/>
            <person name="Keymanesh K."/>
            <person name="Savage E."/>
            <person name="Barry K."/>
            <person name="Grigoriev I.V."/>
            <person name="Riekhof W.R."/>
            <person name="Harris S.S."/>
        </authorList>
    </citation>
    <scope>NUCLEOTIDE SEQUENCE</scope>
    <source>
        <strain evidence="1">JF 03-4F</strain>
    </source>
</reference>
<sequence>MIIPIYPITDPLGLFFTQPQPAPNGRYTASKEEMTGFLDHDASVVASCGKVPNDPRSHMYLYRIARNIHQYRLPPTYVLHGDVNTAVGVEQSDEVVGTMLGCSVPIEYKRPHGKDYFLDNSSDYQSKAIYTFMMRYL</sequence>
<dbReference type="Gene3D" id="3.40.50.1820">
    <property type="entry name" value="alpha/beta hydrolase"/>
    <property type="match status" value="1"/>
</dbReference>
<name>A0AAN6DTF6_9EURO</name>
<dbReference type="SUPFAM" id="SSF53474">
    <property type="entry name" value="alpha/beta-Hydrolases"/>
    <property type="match status" value="1"/>
</dbReference>
<dbReference type="Proteomes" id="UP001203852">
    <property type="component" value="Unassembled WGS sequence"/>
</dbReference>
<evidence type="ECO:0000313" key="1">
    <source>
        <dbReference type="EMBL" id="KAI1611307.1"/>
    </source>
</evidence>
<keyword evidence="2" id="KW-1185">Reference proteome</keyword>
<protein>
    <submittedName>
        <fullName evidence="1">Uncharacterized protein</fullName>
    </submittedName>
</protein>
<gene>
    <name evidence="1" type="ORF">EDD36DRAFT_285166</name>
</gene>
<dbReference type="AlphaFoldDB" id="A0AAN6DTF6"/>
<dbReference type="EMBL" id="MU404356">
    <property type="protein sequence ID" value="KAI1611307.1"/>
    <property type="molecule type" value="Genomic_DNA"/>
</dbReference>
<proteinExistence type="predicted"/>